<dbReference type="Proteomes" id="UP000285744">
    <property type="component" value="Unassembled WGS sequence"/>
</dbReference>
<name>A0A420EJV3_9ACTN</name>
<comment type="caution">
    <text evidence="1">The sequence shown here is derived from an EMBL/GenBank/DDBJ whole genome shotgun (WGS) entry which is preliminary data.</text>
</comment>
<dbReference type="AlphaFoldDB" id="A0A420EJV3"/>
<accession>A0A420EJV3</accession>
<sequence length="118" mass="12863">MVMEALFTGDSQRVCTLMTPDAAKRFVTSMIQWNDASGTTCEGVVDSFASKQTGPPPEERGIKLHGTIEYPNENFAKSPGCPKDANGEFRPNFARLTWKKEDGGWIITEFNALVGCGG</sequence>
<dbReference type="EMBL" id="RAQQ01000057">
    <property type="protein sequence ID" value="RKF20948.1"/>
    <property type="molecule type" value="Genomic_DNA"/>
</dbReference>
<proteinExistence type="predicted"/>
<organism evidence="1 2">
    <name type="scientific">Micromonospora globbae</name>
    <dbReference type="NCBI Taxonomy" id="1894969"/>
    <lineage>
        <taxon>Bacteria</taxon>
        <taxon>Bacillati</taxon>
        <taxon>Actinomycetota</taxon>
        <taxon>Actinomycetes</taxon>
        <taxon>Micromonosporales</taxon>
        <taxon>Micromonosporaceae</taxon>
        <taxon>Micromonospora</taxon>
    </lineage>
</organism>
<protein>
    <submittedName>
        <fullName evidence="1">Uncharacterized protein</fullName>
    </submittedName>
</protein>
<gene>
    <name evidence="1" type="ORF">D7I43_31735</name>
</gene>
<evidence type="ECO:0000313" key="2">
    <source>
        <dbReference type="Proteomes" id="UP000285744"/>
    </source>
</evidence>
<reference evidence="1 2" key="1">
    <citation type="journal article" date="2018" name="Int. J. Syst. Evol. Microbiol.">
        <title>Micromonospora globbae sp. nov., an endophytic actinomycete isolated from roots of Globba winitii C. H. Wright.</title>
        <authorList>
            <person name="Kuncharoen N."/>
            <person name="Pittayakhajonwut P."/>
            <person name="Tanasupawat S."/>
        </authorList>
    </citation>
    <scope>NUCLEOTIDE SEQUENCE [LARGE SCALE GENOMIC DNA]</scope>
    <source>
        <strain evidence="1 2">WPS1-2</strain>
    </source>
</reference>
<evidence type="ECO:0000313" key="1">
    <source>
        <dbReference type="EMBL" id="RKF20948.1"/>
    </source>
</evidence>